<keyword evidence="10" id="KW-1185">Reference proteome</keyword>
<dbReference type="OrthoDB" id="1099063at2759"/>
<evidence type="ECO:0000256" key="5">
    <source>
        <dbReference type="ARBA" id="ARBA00023242"/>
    </source>
</evidence>
<evidence type="ECO:0000313" key="9">
    <source>
        <dbReference type="EMBL" id="EIE26363.1"/>
    </source>
</evidence>
<evidence type="ECO:0000256" key="2">
    <source>
        <dbReference type="ARBA" id="ARBA00022664"/>
    </source>
</evidence>
<dbReference type="Proteomes" id="UP000007264">
    <property type="component" value="Unassembled WGS sequence"/>
</dbReference>
<dbReference type="PANTHER" id="PTHR23003:SF62">
    <property type="entry name" value="SERINE_ARGININE (SR)-TYPE SHUTTLING MRNA BINDING PROTEIN NPL3"/>
    <property type="match status" value="1"/>
</dbReference>
<name>I0Z6U4_COCSC</name>
<dbReference type="Gene3D" id="3.30.70.330">
    <property type="match status" value="2"/>
</dbReference>
<dbReference type="GO" id="GO:0005634">
    <property type="term" value="C:nucleus"/>
    <property type="evidence" value="ECO:0007669"/>
    <property type="project" value="UniProtKB-SubCell"/>
</dbReference>
<organism evidence="9 10">
    <name type="scientific">Coccomyxa subellipsoidea (strain C-169)</name>
    <name type="common">Green microalga</name>
    <dbReference type="NCBI Taxonomy" id="574566"/>
    <lineage>
        <taxon>Eukaryota</taxon>
        <taxon>Viridiplantae</taxon>
        <taxon>Chlorophyta</taxon>
        <taxon>core chlorophytes</taxon>
        <taxon>Trebouxiophyceae</taxon>
        <taxon>Trebouxiophyceae incertae sedis</taxon>
        <taxon>Coccomyxaceae</taxon>
        <taxon>Coccomyxa</taxon>
        <taxon>Coccomyxa subellipsoidea</taxon>
    </lineage>
</organism>
<feature type="compositionally biased region" description="Low complexity" evidence="7">
    <location>
        <begin position="242"/>
        <end position="252"/>
    </location>
</feature>
<dbReference type="eggNOG" id="KOG0105">
    <property type="taxonomic scope" value="Eukaryota"/>
</dbReference>
<dbReference type="GO" id="GO:0006397">
    <property type="term" value="P:mRNA processing"/>
    <property type="evidence" value="ECO:0007669"/>
    <property type="project" value="UniProtKB-KW"/>
</dbReference>
<feature type="domain" description="RRM" evidence="8">
    <location>
        <begin position="6"/>
        <end position="81"/>
    </location>
</feature>
<dbReference type="InterPro" id="IPR012677">
    <property type="entry name" value="Nucleotide-bd_a/b_plait_sf"/>
</dbReference>
<evidence type="ECO:0000256" key="6">
    <source>
        <dbReference type="PROSITE-ProRule" id="PRU00176"/>
    </source>
</evidence>
<feature type="region of interest" description="Disordered" evidence="7">
    <location>
        <begin position="242"/>
        <end position="343"/>
    </location>
</feature>
<sequence length="343" mass="37989">MAHRGCVIFVGNLPGDVREREIEDLFYKYGRIRNIDLKLPPRPPAFAFVEFEKPSHAEDAVKGRDGYVFDNNPIRVELSRGGMGGRSGGDKTSGAPPRDRDEPRGGGGGATFGRAAPPPVPSNFRQKGSAYRATVKNLPMSASWQDLKDHFRKVCTPNYVNVFRDRGGVLGVVEFDTPEDLARAIRKLDDTEFRNPFERAYIRVVDDSDDKRNHGKRSRSRSRSRRAPALLNLSLLQDVQWDSRSYSRSRSRSGSDSRSRSRSRSSSRSKSSRSPSKSRSRSVSARSDRSDKKADDKKADDGEKEAEVNGADDKADEPSPMDDDKADSPAAANGAGHKDEADD</sequence>
<protein>
    <submittedName>
        <fullName evidence="9">RNA-binding domain-containing protein</fullName>
    </submittedName>
</protein>
<evidence type="ECO:0000259" key="8">
    <source>
        <dbReference type="PROSITE" id="PS50102"/>
    </source>
</evidence>
<comment type="subcellular location">
    <subcellularLocation>
        <location evidence="1">Nucleus</location>
    </subcellularLocation>
</comment>
<dbReference type="KEGG" id="csl:COCSUDRAFT_39475"/>
<feature type="compositionally biased region" description="Basic residues" evidence="7">
    <location>
        <begin position="213"/>
        <end position="226"/>
    </location>
</feature>
<evidence type="ECO:0000256" key="4">
    <source>
        <dbReference type="ARBA" id="ARBA00022884"/>
    </source>
</evidence>
<dbReference type="RefSeq" id="XP_005650907.1">
    <property type="nucleotide sequence ID" value="XM_005650850.1"/>
</dbReference>
<dbReference type="STRING" id="574566.I0Z6U4"/>
<dbReference type="SUPFAM" id="SSF54928">
    <property type="entry name" value="RNA-binding domain, RBD"/>
    <property type="match status" value="1"/>
</dbReference>
<dbReference type="GO" id="GO:0005737">
    <property type="term" value="C:cytoplasm"/>
    <property type="evidence" value="ECO:0007669"/>
    <property type="project" value="TreeGrafter"/>
</dbReference>
<evidence type="ECO:0000256" key="1">
    <source>
        <dbReference type="ARBA" id="ARBA00004123"/>
    </source>
</evidence>
<dbReference type="InterPro" id="IPR000504">
    <property type="entry name" value="RRM_dom"/>
</dbReference>
<dbReference type="EMBL" id="AGSI01000002">
    <property type="protein sequence ID" value="EIE26363.1"/>
    <property type="molecule type" value="Genomic_DNA"/>
</dbReference>
<dbReference type="GeneID" id="17044373"/>
<feature type="domain" description="RRM" evidence="8">
    <location>
        <begin position="131"/>
        <end position="209"/>
    </location>
</feature>
<accession>I0Z6U4</accession>
<reference evidence="9 10" key="1">
    <citation type="journal article" date="2012" name="Genome Biol.">
        <title>The genome of the polar eukaryotic microalga coccomyxa subellipsoidea reveals traits of cold adaptation.</title>
        <authorList>
            <person name="Blanc G."/>
            <person name="Agarkova I."/>
            <person name="Grimwood J."/>
            <person name="Kuo A."/>
            <person name="Brueggeman A."/>
            <person name="Dunigan D."/>
            <person name="Gurnon J."/>
            <person name="Ladunga I."/>
            <person name="Lindquist E."/>
            <person name="Lucas S."/>
            <person name="Pangilinan J."/>
            <person name="Proschold T."/>
            <person name="Salamov A."/>
            <person name="Schmutz J."/>
            <person name="Weeks D."/>
            <person name="Yamada T."/>
            <person name="Claverie J.M."/>
            <person name="Grigoriev I."/>
            <person name="Van Etten J."/>
            <person name="Lomsadze A."/>
            <person name="Borodovsky M."/>
        </authorList>
    </citation>
    <scope>NUCLEOTIDE SEQUENCE [LARGE SCALE GENOMIC DNA]</scope>
    <source>
        <strain evidence="9 10">C-169</strain>
    </source>
</reference>
<feature type="compositionally biased region" description="Basic residues" evidence="7">
    <location>
        <begin position="260"/>
        <end position="280"/>
    </location>
</feature>
<dbReference type="AlphaFoldDB" id="I0Z6U4"/>
<dbReference type="InterPro" id="IPR050374">
    <property type="entry name" value="RRT5_SRSF_SR"/>
</dbReference>
<evidence type="ECO:0000256" key="7">
    <source>
        <dbReference type="SAM" id="MobiDB-lite"/>
    </source>
</evidence>
<comment type="caution">
    <text evidence="9">The sequence shown here is derived from an EMBL/GenBank/DDBJ whole genome shotgun (WGS) entry which is preliminary data.</text>
</comment>
<dbReference type="SMART" id="SM00360">
    <property type="entry name" value="RRM"/>
    <property type="match status" value="2"/>
</dbReference>
<dbReference type="InterPro" id="IPR035979">
    <property type="entry name" value="RBD_domain_sf"/>
</dbReference>
<dbReference type="Pfam" id="PF00076">
    <property type="entry name" value="RRM_1"/>
    <property type="match status" value="2"/>
</dbReference>
<dbReference type="PANTHER" id="PTHR23003">
    <property type="entry name" value="RNA RECOGNITION MOTIF RRM DOMAIN CONTAINING PROTEIN"/>
    <property type="match status" value="1"/>
</dbReference>
<feature type="region of interest" description="Disordered" evidence="7">
    <location>
        <begin position="78"/>
        <end position="126"/>
    </location>
</feature>
<keyword evidence="4 6" id="KW-0694">RNA-binding</keyword>
<feature type="compositionally biased region" description="Basic and acidic residues" evidence="7">
    <location>
        <begin position="286"/>
        <end position="327"/>
    </location>
</feature>
<gene>
    <name evidence="9" type="ORF">COCSUDRAFT_39475</name>
</gene>
<evidence type="ECO:0000313" key="10">
    <source>
        <dbReference type="Proteomes" id="UP000007264"/>
    </source>
</evidence>
<dbReference type="GO" id="GO:0003729">
    <property type="term" value="F:mRNA binding"/>
    <property type="evidence" value="ECO:0007669"/>
    <property type="project" value="TreeGrafter"/>
</dbReference>
<dbReference type="PROSITE" id="PS50102">
    <property type="entry name" value="RRM"/>
    <property type="match status" value="2"/>
</dbReference>
<proteinExistence type="predicted"/>
<evidence type="ECO:0000256" key="3">
    <source>
        <dbReference type="ARBA" id="ARBA00022737"/>
    </source>
</evidence>
<feature type="region of interest" description="Disordered" evidence="7">
    <location>
        <begin position="209"/>
        <end position="229"/>
    </location>
</feature>
<keyword evidence="5" id="KW-0539">Nucleus</keyword>
<keyword evidence="2" id="KW-0507">mRNA processing</keyword>
<keyword evidence="3" id="KW-0677">Repeat</keyword>